<dbReference type="InterPro" id="IPR015422">
    <property type="entry name" value="PyrdxlP-dep_Trfase_small"/>
</dbReference>
<reference evidence="7 8" key="1">
    <citation type="submission" date="2016-08" db="EMBL/GenBank/DDBJ databases">
        <authorList>
            <person name="Seilhamer J.J."/>
        </authorList>
    </citation>
    <scope>NUCLEOTIDE SEQUENCE [LARGE SCALE GENOMIC DNA]</scope>
    <source>
        <strain evidence="7 8">DX4</strain>
    </source>
</reference>
<dbReference type="Gene3D" id="3.90.1150.10">
    <property type="entry name" value="Aspartate Aminotransferase, domain 1"/>
    <property type="match status" value="1"/>
</dbReference>
<dbReference type="EMBL" id="CP017141">
    <property type="protein sequence ID" value="AOM75925.1"/>
    <property type="molecule type" value="Genomic_DNA"/>
</dbReference>
<name>A0A1D7QBA1_9SPHI</name>
<evidence type="ECO:0000256" key="2">
    <source>
        <dbReference type="ARBA" id="ARBA00022576"/>
    </source>
</evidence>
<evidence type="ECO:0000313" key="8">
    <source>
        <dbReference type="Proteomes" id="UP000094313"/>
    </source>
</evidence>
<organism evidence="7 8">
    <name type="scientific">Pedobacter steynii</name>
    <dbReference type="NCBI Taxonomy" id="430522"/>
    <lineage>
        <taxon>Bacteria</taxon>
        <taxon>Pseudomonadati</taxon>
        <taxon>Bacteroidota</taxon>
        <taxon>Sphingobacteriia</taxon>
        <taxon>Sphingobacteriales</taxon>
        <taxon>Sphingobacteriaceae</taxon>
        <taxon>Pedobacter</taxon>
    </lineage>
</organism>
<gene>
    <name evidence="7" type="ORF">BFS30_01305</name>
</gene>
<dbReference type="PANTHER" id="PTHR42885">
    <property type="entry name" value="HISTIDINOL-PHOSPHATE AMINOTRANSFERASE-RELATED"/>
    <property type="match status" value="1"/>
</dbReference>
<dbReference type="InterPro" id="IPR015424">
    <property type="entry name" value="PyrdxlP-dep_Trfase"/>
</dbReference>
<feature type="domain" description="Aminotransferase class I/classII large" evidence="6">
    <location>
        <begin position="68"/>
        <end position="355"/>
    </location>
</feature>
<evidence type="ECO:0000259" key="6">
    <source>
        <dbReference type="Pfam" id="PF00155"/>
    </source>
</evidence>
<dbReference type="GO" id="GO:0008483">
    <property type="term" value="F:transaminase activity"/>
    <property type="evidence" value="ECO:0007669"/>
    <property type="project" value="UniProtKB-KW"/>
</dbReference>
<dbReference type="KEGG" id="psty:BFS30_01305"/>
<protein>
    <recommendedName>
        <fullName evidence="5">Aminotransferase</fullName>
        <ecNumber evidence="5">2.6.1.-</ecNumber>
    </recommendedName>
</protein>
<evidence type="ECO:0000256" key="5">
    <source>
        <dbReference type="RuleBase" id="RU000481"/>
    </source>
</evidence>
<accession>A0A1D7QBA1</accession>
<dbReference type="InterPro" id="IPR004838">
    <property type="entry name" value="NHTrfase_class1_PyrdxlP-BS"/>
</dbReference>
<keyword evidence="2 5" id="KW-0032">Aminotransferase</keyword>
<keyword evidence="3 5" id="KW-0808">Transferase</keyword>
<dbReference type="PANTHER" id="PTHR42885:SF2">
    <property type="entry name" value="HISTIDINOL-PHOSPHATE AMINOTRANSFERASE"/>
    <property type="match status" value="1"/>
</dbReference>
<dbReference type="OrthoDB" id="9813880at2"/>
<comment type="cofactor">
    <cofactor evidence="1 5">
        <name>pyridoxal 5'-phosphate</name>
        <dbReference type="ChEBI" id="CHEBI:597326"/>
    </cofactor>
</comment>
<dbReference type="RefSeq" id="WP_069377622.1">
    <property type="nucleotide sequence ID" value="NZ_CP017141.1"/>
</dbReference>
<dbReference type="InterPro" id="IPR004839">
    <property type="entry name" value="Aminotransferase_I/II_large"/>
</dbReference>
<dbReference type="AlphaFoldDB" id="A0A1D7QBA1"/>
<dbReference type="Proteomes" id="UP000094313">
    <property type="component" value="Chromosome"/>
</dbReference>
<dbReference type="InterPro" id="IPR015421">
    <property type="entry name" value="PyrdxlP-dep_Trfase_major"/>
</dbReference>
<keyword evidence="4" id="KW-0663">Pyridoxal phosphate</keyword>
<dbReference type="EC" id="2.6.1.-" evidence="5"/>
<sequence length="401" mass="46374">MMKFTDEELIVVKKLEILKNEAGSHSPGIFTFRQKLPEVEIKIDACFLSNPYATDLFIEYFNKEILETGRIRDLLECYPSQNGVIAEILADFLAINPQHIFIGNGAIEIIQAVIHNFTEKKIMINIPTFSSYYEYVKEGVEVIYNELSKAEDYSLDVDRYIAKVKFYRPDTIVLINPNNPNGAYTRIVDVQRILDELWFVKNIIVDESFIHFAYESQSYQLVSLSNLVAENPNLIVIKSMSKDFGVAGIRAGYGIMKQEYVQQLLSRGYLWNSNGLAEYFFRLYTRSDFAMRYDILRVKYIVETLEFIKELRQLPYIKVYPSMANFVLIELTNGIMASDFVAKLLISYGIYIRTCDDKIGLEGQFIRLASRSRTENNYIINSLRCCLEMNVVLDLIDEKAI</sequence>
<evidence type="ECO:0000256" key="1">
    <source>
        <dbReference type="ARBA" id="ARBA00001933"/>
    </source>
</evidence>
<evidence type="ECO:0000256" key="3">
    <source>
        <dbReference type="ARBA" id="ARBA00022679"/>
    </source>
</evidence>
<dbReference type="Pfam" id="PF00155">
    <property type="entry name" value="Aminotran_1_2"/>
    <property type="match status" value="1"/>
</dbReference>
<comment type="similarity">
    <text evidence="5">Belongs to the class-I pyridoxal-phosphate-dependent aminotransferase family.</text>
</comment>
<dbReference type="GO" id="GO:0030170">
    <property type="term" value="F:pyridoxal phosphate binding"/>
    <property type="evidence" value="ECO:0007669"/>
    <property type="project" value="InterPro"/>
</dbReference>
<dbReference type="CDD" id="cd00609">
    <property type="entry name" value="AAT_like"/>
    <property type="match status" value="1"/>
</dbReference>
<proteinExistence type="inferred from homology"/>
<evidence type="ECO:0000256" key="4">
    <source>
        <dbReference type="ARBA" id="ARBA00022898"/>
    </source>
</evidence>
<evidence type="ECO:0000313" key="7">
    <source>
        <dbReference type="EMBL" id="AOM75925.1"/>
    </source>
</evidence>
<dbReference type="Gene3D" id="3.40.640.10">
    <property type="entry name" value="Type I PLP-dependent aspartate aminotransferase-like (Major domain)"/>
    <property type="match status" value="1"/>
</dbReference>
<dbReference type="SUPFAM" id="SSF53383">
    <property type="entry name" value="PLP-dependent transferases"/>
    <property type="match status" value="1"/>
</dbReference>
<keyword evidence="8" id="KW-1185">Reference proteome</keyword>
<dbReference type="PROSITE" id="PS00105">
    <property type="entry name" value="AA_TRANSFER_CLASS_1"/>
    <property type="match status" value="1"/>
</dbReference>